<dbReference type="STRING" id="1631871.FOL01_1920"/>
<dbReference type="Pfam" id="PF01070">
    <property type="entry name" value="FMN_dh"/>
    <property type="match status" value="1"/>
</dbReference>
<dbReference type="Proteomes" id="UP000185473">
    <property type="component" value="Chromosome"/>
</dbReference>
<evidence type="ECO:0000256" key="1">
    <source>
        <dbReference type="ARBA" id="ARBA00001917"/>
    </source>
</evidence>
<keyword evidence="7" id="KW-1185">Reference proteome</keyword>
<dbReference type="InterPro" id="IPR000262">
    <property type="entry name" value="FMN-dep_DH"/>
</dbReference>
<feature type="domain" description="FMN hydroxy acid dehydrogenase" evidence="5">
    <location>
        <begin position="13"/>
        <end position="134"/>
    </location>
</feature>
<dbReference type="PANTHER" id="PTHR10578">
    <property type="entry name" value="S -2-HYDROXY-ACID OXIDASE-RELATED"/>
    <property type="match status" value="1"/>
</dbReference>
<evidence type="ECO:0000256" key="4">
    <source>
        <dbReference type="ARBA" id="ARBA00023002"/>
    </source>
</evidence>
<keyword evidence="3" id="KW-0288">FMN</keyword>
<sequence>MVVVNGYELSEREQHLNVVSLPSLEKLAKEILPKDGFDFIRGGSEDEWTLRENTIAFNHTQILPHVLSNIGNPETKTSIFGLPLDTPIVMAPAAAQGVARHNFSNYILAKTTVLTNFYLIKRRPVLKPSSLQLI</sequence>
<keyword evidence="6" id="KW-0503">Monooxygenase</keyword>
<dbReference type="InterPro" id="IPR037396">
    <property type="entry name" value="FMN_HAD"/>
</dbReference>
<dbReference type="AlphaFoldDB" id="A0A1L6RDY7"/>
<dbReference type="EMBL" id="CP014332">
    <property type="protein sequence ID" value="APS42779.1"/>
    <property type="molecule type" value="Genomic_DNA"/>
</dbReference>
<dbReference type="InterPro" id="IPR013785">
    <property type="entry name" value="Aldolase_TIM"/>
</dbReference>
<evidence type="ECO:0000313" key="7">
    <source>
        <dbReference type="Proteomes" id="UP000185473"/>
    </source>
</evidence>
<dbReference type="SUPFAM" id="SSF51395">
    <property type="entry name" value="FMN-linked oxidoreductases"/>
    <property type="match status" value="1"/>
</dbReference>
<dbReference type="Gene3D" id="3.20.20.70">
    <property type="entry name" value="Aldolase class I"/>
    <property type="match status" value="1"/>
</dbReference>
<proteinExistence type="predicted"/>
<protein>
    <submittedName>
        <fullName evidence="6">Lactate 2-monooxygenase</fullName>
    </submittedName>
</protein>
<reference evidence="6 7" key="1">
    <citation type="submission" date="2016-02" db="EMBL/GenBank/DDBJ databases">
        <title>Complete Genome Sequence of Weissella jogaejeotgali FOL01.</title>
        <authorList>
            <person name="Lee J.-H."/>
            <person name="Ku H.-J."/>
        </authorList>
    </citation>
    <scope>NUCLEOTIDE SEQUENCE [LARGE SCALE GENOMIC DNA]</scope>
    <source>
        <strain evidence="6 7">FOL01</strain>
    </source>
</reference>
<evidence type="ECO:0000259" key="5">
    <source>
        <dbReference type="PROSITE" id="PS51349"/>
    </source>
</evidence>
<dbReference type="KEGG" id="wjo:FOL01_1920"/>
<evidence type="ECO:0000313" key="6">
    <source>
        <dbReference type="EMBL" id="APS42779.1"/>
    </source>
</evidence>
<evidence type="ECO:0000256" key="2">
    <source>
        <dbReference type="ARBA" id="ARBA00022630"/>
    </source>
</evidence>
<organism evidence="6 7">
    <name type="scientific">Weissella jogaejeotgali</name>
    <dbReference type="NCBI Taxonomy" id="1631871"/>
    <lineage>
        <taxon>Bacteria</taxon>
        <taxon>Bacillati</taxon>
        <taxon>Bacillota</taxon>
        <taxon>Bacilli</taxon>
        <taxon>Lactobacillales</taxon>
        <taxon>Lactobacillaceae</taxon>
        <taxon>Weissella</taxon>
    </lineage>
</organism>
<name>A0A1L6RDY7_9LACO</name>
<accession>A0A1L6RDY7</accession>
<gene>
    <name evidence="6" type="ORF">FOL01_1920</name>
</gene>
<keyword evidence="2" id="KW-0285">Flavoprotein</keyword>
<dbReference type="GO" id="GO:0004497">
    <property type="term" value="F:monooxygenase activity"/>
    <property type="evidence" value="ECO:0007669"/>
    <property type="project" value="UniProtKB-KW"/>
</dbReference>
<comment type="cofactor">
    <cofactor evidence="1">
        <name>FMN</name>
        <dbReference type="ChEBI" id="CHEBI:58210"/>
    </cofactor>
</comment>
<evidence type="ECO:0000256" key="3">
    <source>
        <dbReference type="ARBA" id="ARBA00022643"/>
    </source>
</evidence>
<dbReference type="PROSITE" id="PS51349">
    <property type="entry name" value="FMN_HYDROXY_ACID_DH_2"/>
    <property type="match status" value="1"/>
</dbReference>
<dbReference type="PANTHER" id="PTHR10578:SF107">
    <property type="entry name" value="2-HYDROXYACID OXIDASE 1"/>
    <property type="match status" value="1"/>
</dbReference>
<keyword evidence="4" id="KW-0560">Oxidoreductase</keyword>